<accession>A0ABQ1VMZ3</accession>
<dbReference type="RefSeq" id="WP_188717205.1">
    <property type="nucleotide sequence ID" value="NZ_BMIV01000033.1"/>
</dbReference>
<dbReference type="Proteomes" id="UP000640509">
    <property type="component" value="Unassembled WGS sequence"/>
</dbReference>
<sequence length="170" mass="19270">MSKRGQEPGQTSEFNEFLLKIGKLNYTWTNTESLLIHFIAGLAKCNKEVAVVIFLTLNTSRARLDLVERLAKLPGIPVEERDAVLSLSQEMSRLSSLRNRYNHCIYAFDPENGSTRTILMRIADRKSDIKMGQANPIDDVALSEIDETLAGLVNLNARFWKTAHQFNYPL</sequence>
<evidence type="ECO:0000313" key="2">
    <source>
        <dbReference type="Proteomes" id="UP000640509"/>
    </source>
</evidence>
<keyword evidence="2" id="KW-1185">Reference proteome</keyword>
<name>A0ABQ1VMZ3_9RHOB</name>
<proteinExistence type="predicted"/>
<gene>
    <name evidence="1" type="ORF">GCM10011402_37160</name>
</gene>
<dbReference type="EMBL" id="BMIV01000033">
    <property type="protein sequence ID" value="GGF81095.1"/>
    <property type="molecule type" value="Genomic_DNA"/>
</dbReference>
<protein>
    <submittedName>
        <fullName evidence="1">Uncharacterized protein</fullName>
    </submittedName>
</protein>
<comment type="caution">
    <text evidence="1">The sequence shown here is derived from an EMBL/GenBank/DDBJ whole genome shotgun (WGS) entry which is preliminary data.</text>
</comment>
<organism evidence="1 2">
    <name type="scientific">Paracoccus acridae</name>
    <dbReference type="NCBI Taxonomy" id="1795310"/>
    <lineage>
        <taxon>Bacteria</taxon>
        <taxon>Pseudomonadati</taxon>
        <taxon>Pseudomonadota</taxon>
        <taxon>Alphaproteobacteria</taxon>
        <taxon>Rhodobacterales</taxon>
        <taxon>Paracoccaceae</taxon>
        <taxon>Paracoccus</taxon>
    </lineage>
</organism>
<evidence type="ECO:0000313" key="1">
    <source>
        <dbReference type="EMBL" id="GGF81095.1"/>
    </source>
</evidence>
<reference evidence="2" key="1">
    <citation type="journal article" date="2019" name="Int. J. Syst. Evol. Microbiol.">
        <title>The Global Catalogue of Microorganisms (GCM) 10K type strain sequencing project: providing services to taxonomists for standard genome sequencing and annotation.</title>
        <authorList>
            <consortium name="The Broad Institute Genomics Platform"/>
            <consortium name="The Broad Institute Genome Sequencing Center for Infectious Disease"/>
            <person name="Wu L."/>
            <person name="Ma J."/>
        </authorList>
    </citation>
    <scope>NUCLEOTIDE SEQUENCE [LARGE SCALE GENOMIC DNA]</scope>
    <source>
        <strain evidence="2">CGMCC 1.15419</strain>
    </source>
</reference>